<accession>A0ABR6WPF7</accession>
<proteinExistence type="predicted"/>
<dbReference type="Proteomes" id="UP000653358">
    <property type="component" value="Unassembled WGS sequence"/>
</dbReference>
<evidence type="ECO:0000313" key="2">
    <source>
        <dbReference type="Proteomes" id="UP000653358"/>
    </source>
</evidence>
<protein>
    <submittedName>
        <fullName evidence="1">Uncharacterized protein</fullName>
    </submittedName>
</protein>
<dbReference type="EMBL" id="WJBB01000019">
    <property type="protein sequence ID" value="MBC3798025.1"/>
    <property type="molecule type" value="Genomic_DNA"/>
</dbReference>
<evidence type="ECO:0000313" key="1">
    <source>
        <dbReference type="EMBL" id="MBC3798025.1"/>
    </source>
</evidence>
<organism evidence="1 2">
    <name type="scientific">Acetobacterium tundrae</name>
    <dbReference type="NCBI Taxonomy" id="132932"/>
    <lineage>
        <taxon>Bacteria</taxon>
        <taxon>Bacillati</taxon>
        <taxon>Bacillota</taxon>
        <taxon>Clostridia</taxon>
        <taxon>Eubacteriales</taxon>
        <taxon>Eubacteriaceae</taxon>
        <taxon>Acetobacterium</taxon>
    </lineage>
</organism>
<name>A0ABR6WPF7_9FIRM</name>
<comment type="caution">
    <text evidence="1">The sequence shown here is derived from an EMBL/GenBank/DDBJ whole genome shotgun (WGS) entry which is preliminary data.</text>
</comment>
<sequence length="50" mass="6012">MIHRIWQRHKVLPSVILGLRNSKDQAANMTYKFMIASEQFEMEKMEEESE</sequence>
<gene>
    <name evidence="1" type="ORF">GH807_13330</name>
</gene>
<reference evidence="1 2" key="1">
    <citation type="journal article" date="2020" name="mSystems">
        <title>Defining Genomic and Predicted Metabolic Features of the Acetobacterium Genus.</title>
        <authorList>
            <person name="Ross D.E."/>
            <person name="Marshall C.W."/>
            <person name="Gulliver D."/>
            <person name="May H.D."/>
            <person name="Norman R.S."/>
        </authorList>
    </citation>
    <scope>NUCLEOTIDE SEQUENCE [LARGE SCALE GENOMIC DNA]</scope>
    <source>
        <strain evidence="1 2">DSM 9173</strain>
    </source>
</reference>
<keyword evidence="2" id="KW-1185">Reference proteome</keyword>
<dbReference type="RefSeq" id="WP_186843820.1">
    <property type="nucleotide sequence ID" value="NZ_RXYB01000010.1"/>
</dbReference>